<organism evidence="9 11">
    <name type="scientific">Candidatus Chlorohelix allophototropha</name>
    <dbReference type="NCBI Taxonomy" id="3003348"/>
    <lineage>
        <taxon>Bacteria</taxon>
        <taxon>Bacillati</taxon>
        <taxon>Chloroflexota</taxon>
        <taxon>Chloroflexia</taxon>
        <taxon>Candidatus Chloroheliales</taxon>
        <taxon>Candidatus Chloroheliaceae</taxon>
        <taxon>Candidatus Chlorohelix</taxon>
    </lineage>
</organism>
<dbReference type="GO" id="GO:0005524">
    <property type="term" value="F:ATP binding"/>
    <property type="evidence" value="ECO:0007669"/>
    <property type="project" value="UniProtKB-KW"/>
</dbReference>
<dbReference type="SMART" id="SM00065">
    <property type="entry name" value="GAF"/>
    <property type="match status" value="2"/>
</dbReference>
<dbReference type="InterPro" id="IPR003594">
    <property type="entry name" value="HATPase_dom"/>
</dbReference>
<dbReference type="Pfam" id="PF00512">
    <property type="entry name" value="HisKA"/>
    <property type="match status" value="1"/>
</dbReference>
<dbReference type="PROSITE" id="PS50109">
    <property type="entry name" value="HIS_KIN"/>
    <property type="match status" value="1"/>
</dbReference>
<keyword evidence="12" id="KW-1185">Reference proteome</keyword>
<dbReference type="Pfam" id="PF02518">
    <property type="entry name" value="HATPase_c"/>
    <property type="match status" value="1"/>
</dbReference>
<dbReference type="PANTHER" id="PTHR43547:SF2">
    <property type="entry name" value="HYBRID SIGNAL TRANSDUCTION HISTIDINE KINASE C"/>
    <property type="match status" value="1"/>
</dbReference>
<reference evidence="10" key="2">
    <citation type="journal article" date="2024" name="Nature">
        <title>Anoxygenic phototroph of the Chloroflexota uses a type I reaction centre.</title>
        <authorList>
            <person name="Tsuji J.M."/>
            <person name="Shaw N.A."/>
            <person name="Nagashima S."/>
            <person name="Venkiteswaran J.J."/>
            <person name="Schiff S.L."/>
            <person name="Watanabe T."/>
            <person name="Fukui M."/>
            <person name="Hanada S."/>
            <person name="Tank M."/>
            <person name="Neufeld J.D."/>
        </authorList>
    </citation>
    <scope>NUCLEOTIDE SEQUENCE</scope>
    <source>
        <strain evidence="10">L227-S17</strain>
    </source>
</reference>
<evidence type="ECO:0000313" key="12">
    <source>
        <dbReference type="Proteomes" id="UP001431572"/>
    </source>
</evidence>
<name>A0A8T7M1P1_9CHLR</name>
<dbReference type="Gene3D" id="1.10.287.130">
    <property type="match status" value="1"/>
</dbReference>
<dbReference type="InterPro" id="IPR004358">
    <property type="entry name" value="Sig_transdc_His_kin-like_C"/>
</dbReference>
<protein>
    <recommendedName>
        <fullName evidence="2">histidine kinase</fullName>
        <ecNumber evidence="2">2.7.13.3</ecNumber>
    </recommendedName>
</protein>
<reference evidence="9 11" key="1">
    <citation type="submission" date="2020-06" db="EMBL/GenBank/DDBJ databases">
        <title>Anoxygenic phototrophic Chloroflexota member uses a Type I reaction center.</title>
        <authorList>
            <person name="Tsuji J.M."/>
            <person name="Shaw N.A."/>
            <person name="Nagashima S."/>
            <person name="Venkiteswaran J."/>
            <person name="Schiff S.L."/>
            <person name="Hanada S."/>
            <person name="Tank M."/>
            <person name="Neufeld J.D."/>
        </authorList>
    </citation>
    <scope>NUCLEOTIDE SEQUENCE [LARGE SCALE GENOMIC DNA]</scope>
    <source>
        <strain evidence="9">L227-S17</strain>
    </source>
</reference>
<dbReference type="Proteomes" id="UP001431572">
    <property type="component" value="Chromosome 1"/>
</dbReference>
<dbReference type="PANTHER" id="PTHR43547">
    <property type="entry name" value="TWO-COMPONENT HISTIDINE KINASE"/>
    <property type="match status" value="1"/>
</dbReference>
<evidence type="ECO:0000256" key="3">
    <source>
        <dbReference type="ARBA" id="ARBA00022553"/>
    </source>
</evidence>
<dbReference type="AlphaFoldDB" id="A0A8T7M1P1"/>
<dbReference type="SMART" id="SM00387">
    <property type="entry name" value="HATPase_c"/>
    <property type="match status" value="1"/>
</dbReference>
<dbReference type="InterPro" id="IPR003018">
    <property type="entry name" value="GAF"/>
</dbReference>
<dbReference type="EMBL" id="CP128399">
    <property type="protein sequence ID" value="WJW67512.1"/>
    <property type="molecule type" value="Genomic_DNA"/>
</dbReference>
<feature type="domain" description="Histidine kinase" evidence="8">
    <location>
        <begin position="424"/>
        <end position="656"/>
    </location>
</feature>
<gene>
    <name evidence="9" type="ORF">HXX08_07160</name>
    <name evidence="10" type="ORF">OZ401_000778</name>
</gene>
<dbReference type="Gene3D" id="3.30.565.10">
    <property type="entry name" value="Histidine kinase-like ATPase, C-terminal domain"/>
    <property type="match status" value="1"/>
</dbReference>
<evidence type="ECO:0000256" key="2">
    <source>
        <dbReference type="ARBA" id="ARBA00012438"/>
    </source>
</evidence>
<dbReference type="InterPro" id="IPR029016">
    <property type="entry name" value="GAF-like_dom_sf"/>
</dbReference>
<dbReference type="FunFam" id="3.30.565.10:FF:000006">
    <property type="entry name" value="Sensor histidine kinase WalK"/>
    <property type="match status" value="1"/>
</dbReference>
<keyword evidence="4" id="KW-0808">Transferase</keyword>
<dbReference type="Proteomes" id="UP000521676">
    <property type="component" value="Unassembled WGS sequence"/>
</dbReference>
<dbReference type="InterPro" id="IPR036890">
    <property type="entry name" value="HATPase_C_sf"/>
</dbReference>
<dbReference type="CDD" id="cd00082">
    <property type="entry name" value="HisKA"/>
    <property type="match status" value="1"/>
</dbReference>
<dbReference type="SUPFAM" id="SSF55874">
    <property type="entry name" value="ATPase domain of HSP90 chaperone/DNA topoisomerase II/histidine kinase"/>
    <property type="match status" value="1"/>
</dbReference>
<dbReference type="PRINTS" id="PR00344">
    <property type="entry name" value="BCTRLSENSOR"/>
</dbReference>
<dbReference type="InterPro" id="IPR005467">
    <property type="entry name" value="His_kinase_dom"/>
</dbReference>
<dbReference type="EC" id="2.7.13.3" evidence="2"/>
<evidence type="ECO:0000313" key="9">
    <source>
        <dbReference type="EMBL" id="NWJ45641.1"/>
    </source>
</evidence>
<dbReference type="CDD" id="cd00075">
    <property type="entry name" value="HATPase"/>
    <property type="match status" value="1"/>
</dbReference>
<evidence type="ECO:0000313" key="11">
    <source>
        <dbReference type="Proteomes" id="UP000521676"/>
    </source>
</evidence>
<evidence type="ECO:0000256" key="1">
    <source>
        <dbReference type="ARBA" id="ARBA00000085"/>
    </source>
</evidence>
<dbReference type="RefSeq" id="WP_341469404.1">
    <property type="nucleotide sequence ID" value="NZ_CP128399.1"/>
</dbReference>
<feature type="coiled-coil region" evidence="7">
    <location>
        <begin position="391"/>
        <end position="418"/>
    </location>
</feature>
<keyword evidence="3" id="KW-0597">Phosphoprotein</keyword>
<keyword evidence="6" id="KW-0902">Two-component regulatory system</keyword>
<dbReference type="InterPro" id="IPR036097">
    <property type="entry name" value="HisK_dim/P_sf"/>
</dbReference>
<accession>A0A8T7M1P1</accession>
<dbReference type="InterPro" id="IPR003661">
    <property type="entry name" value="HisK_dim/P_dom"/>
</dbReference>
<dbReference type="SUPFAM" id="SSF47384">
    <property type="entry name" value="Homodimeric domain of signal transducing histidine kinase"/>
    <property type="match status" value="1"/>
</dbReference>
<dbReference type="EMBL" id="JACATZ010000001">
    <property type="protein sequence ID" value="NWJ45641.1"/>
    <property type="molecule type" value="Genomic_DNA"/>
</dbReference>
<evidence type="ECO:0000256" key="4">
    <source>
        <dbReference type="ARBA" id="ARBA00022679"/>
    </source>
</evidence>
<dbReference type="GO" id="GO:0000155">
    <property type="term" value="F:phosphorelay sensor kinase activity"/>
    <property type="evidence" value="ECO:0007669"/>
    <property type="project" value="InterPro"/>
</dbReference>
<keyword evidence="10" id="KW-0547">Nucleotide-binding</keyword>
<keyword evidence="5" id="KW-0418">Kinase</keyword>
<evidence type="ECO:0000256" key="6">
    <source>
        <dbReference type="ARBA" id="ARBA00023012"/>
    </source>
</evidence>
<dbReference type="SUPFAM" id="SSF55781">
    <property type="entry name" value="GAF domain-like"/>
    <property type="match status" value="2"/>
</dbReference>
<dbReference type="SMART" id="SM00388">
    <property type="entry name" value="HisKA"/>
    <property type="match status" value="1"/>
</dbReference>
<dbReference type="Pfam" id="PF01590">
    <property type="entry name" value="GAF"/>
    <property type="match status" value="2"/>
</dbReference>
<proteinExistence type="predicted"/>
<evidence type="ECO:0000256" key="5">
    <source>
        <dbReference type="ARBA" id="ARBA00022777"/>
    </source>
</evidence>
<keyword evidence="7" id="KW-0175">Coiled coil</keyword>
<dbReference type="Gene3D" id="3.30.450.40">
    <property type="match status" value="2"/>
</dbReference>
<comment type="catalytic activity">
    <reaction evidence="1">
        <text>ATP + protein L-histidine = ADP + protein N-phospho-L-histidine.</text>
        <dbReference type="EC" id="2.7.13.3"/>
    </reaction>
</comment>
<evidence type="ECO:0000259" key="8">
    <source>
        <dbReference type="PROSITE" id="PS50109"/>
    </source>
</evidence>
<keyword evidence="10" id="KW-0067">ATP-binding</keyword>
<evidence type="ECO:0000256" key="7">
    <source>
        <dbReference type="SAM" id="Coils"/>
    </source>
</evidence>
<sequence length="662" mass="74880">MLEHINEVSSDSQNNKDGTQAFNRFNMVPAEDLFVPEISIRPEQAEALLVISSLLNSELNPGNVLINLVQHVSGLFKASRAAVFLRKNLQHELTDGSNPHNVFTEEEPLADIGRLVCAANWGLTDLFIDKVLKFYEDREFSRLQTIRSPVYIEDIQASQRLNGLRELSMREGLMTMLTLPLLYRQSLIGIMVLYHSQHRVYSREELRLLTIITNQAALAITNSRLYEEARRREQEAEMLAEASRVLSSSLKLREVLSVIGEMSTRMVGNTSVVFIVRENTDQIFPIGYYSKETPPPELPEYIPTKNSEPVRIGQTIVGKVVQNATAMFIKDNTDWSRIAPFIRDVEHVNSLLCVPLKVRSKVIGALAIYNITYQNPEIKVTPIEDRHVTLLQQLAERAANAIENARNYEAERSALQEKDLFLTLISHELKTPLTSLLGYNRLVNKRLEEESLEKIDLNKLIESLRHYNGVMEGQLDRLQTLVEDLTSISDIETNKLELHKRPVDLIPIIRNKINEAEQLAKQVRMPRPVHHFELRTNPAVVIGDVDIPAFERVLSSLLSNAVKYSPRGGLIKVRVQQALEEITIAVQDEGVGIPEKDLPHLFERFFKANNSPSKANGLGLGLYISQNFIKAMGGRIEVQSEEGKGSNLTIYLRASAPLKSNY</sequence>
<evidence type="ECO:0000313" key="10">
    <source>
        <dbReference type="EMBL" id="WJW67512.1"/>
    </source>
</evidence>